<organism evidence="1 2">
    <name type="scientific">Microbispora corallina</name>
    <dbReference type="NCBI Taxonomy" id="83302"/>
    <lineage>
        <taxon>Bacteria</taxon>
        <taxon>Bacillati</taxon>
        <taxon>Actinomycetota</taxon>
        <taxon>Actinomycetes</taxon>
        <taxon>Streptosporangiales</taxon>
        <taxon>Streptosporangiaceae</taxon>
        <taxon>Microbispora</taxon>
    </lineage>
</organism>
<keyword evidence="2" id="KW-1185">Reference proteome</keyword>
<name>A0ABQ4FUK8_9ACTN</name>
<comment type="caution">
    <text evidence="1">The sequence shown here is derived from an EMBL/GenBank/DDBJ whole genome shotgun (WGS) entry which is preliminary data.</text>
</comment>
<accession>A0ABQ4FUK8</accession>
<reference evidence="1 2" key="1">
    <citation type="submission" date="2021-01" db="EMBL/GenBank/DDBJ databases">
        <title>Whole genome shotgun sequence of Microbispora corallina NBRC 16416.</title>
        <authorList>
            <person name="Komaki H."/>
            <person name="Tamura T."/>
        </authorList>
    </citation>
    <scope>NUCLEOTIDE SEQUENCE [LARGE SCALE GENOMIC DNA]</scope>
    <source>
        <strain evidence="1 2">NBRC 16416</strain>
    </source>
</reference>
<protein>
    <submittedName>
        <fullName evidence="1">Uncharacterized protein</fullName>
    </submittedName>
</protein>
<evidence type="ECO:0000313" key="2">
    <source>
        <dbReference type="Proteomes" id="UP000603904"/>
    </source>
</evidence>
<proteinExistence type="predicted"/>
<gene>
    <name evidence="1" type="ORF">Mco01_15060</name>
</gene>
<evidence type="ECO:0000313" key="1">
    <source>
        <dbReference type="EMBL" id="GIH38506.1"/>
    </source>
</evidence>
<sequence>MHLAHYLGLLHRSQNDLADAFRAVRLGHPREPDLYGVCERLAAQCRDQARRLEPFLRRYGPSAPDEPERMHGTLFSGARRGALGLLRDLHDLYLLATECEVSWALIGHAAKGARDEELLDLVRHCGQETAVHLLWLRSRMRQAAPQALVVRAW</sequence>
<dbReference type="EMBL" id="BOOC01000003">
    <property type="protein sequence ID" value="GIH38506.1"/>
    <property type="molecule type" value="Genomic_DNA"/>
</dbReference>
<dbReference type="RefSeq" id="WP_204056075.1">
    <property type="nucleotide sequence ID" value="NZ_BAAAGP010000005.1"/>
</dbReference>
<dbReference type="Proteomes" id="UP000603904">
    <property type="component" value="Unassembled WGS sequence"/>
</dbReference>